<keyword evidence="5 6" id="KW-0472">Membrane</keyword>
<evidence type="ECO:0000256" key="5">
    <source>
        <dbReference type="ARBA" id="ARBA00023136"/>
    </source>
</evidence>
<keyword evidence="7" id="KW-0808">Transferase</keyword>
<evidence type="ECO:0000256" key="3">
    <source>
        <dbReference type="ARBA" id="ARBA00022692"/>
    </source>
</evidence>
<dbReference type="GO" id="GO:0016765">
    <property type="term" value="F:transferase activity, transferring alkyl or aryl (other than methyl) groups"/>
    <property type="evidence" value="ECO:0007669"/>
    <property type="project" value="InterPro"/>
</dbReference>
<dbReference type="RefSeq" id="WP_079716618.1">
    <property type="nucleotide sequence ID" value="NZ_FUYS01000004.1"/>
</dbReference>
<dbReference type="InterPro" id="IPR000537">
    <property type="entry name" value="UbiA_prenyltransferase"/>
</dbReference>
<dbReference type="Gene3D" id="1.10.357.140">
    <property type="entry name" value="UbiA prenyltransferase"/>
    <property type="match status" value="1"/>
</dbReference>
<comment type="subcellular location">
    <subcellularLocation>
        <location evidence="1">Membrane</location>
        <topology evidence="1">Multi-pass membrane protein</topology>
    </subcellularLocation>
</comment>
<evidence type="ECO:0000313" key="7">
    <source>
        <dbReference type="EMBL" id="SKB55082.1"/>
    </source>
</evidence>
<feature type="transmembrane region" description="Helical" evidence="6">
    <location>
        <begin position="38"/>
        <end position="62"/>
    </location>
</feature>
<dbReference type="GO" id="GO:0016020">
    <property type="term" value="C:membrane"/>
    <property type="evidence" value="ECO:0007669"/>
    <property type="project" value="UniProtKB-SubCell"/>
</dbReference>
<evidence type="ECO:0000256" key="4">
    <source>
        <dbReference type="ARBA" id="ARBA00022989"/>
    </source>
</evidence>
<evidence type="ECO:0000256" key="6">
    <source>
        <dbReference type="SAM" id="Phobius"/>
    </source>
</evidence>
<evidence type="ECO:0000256" key="2">
    <source>
        <dbReference type="ARBA" id="ARBA00022475"/>
    </source>
</evidence>
<keyword evidence="2" id="KW-1003">Cell membrane</keyword>
<protein>
    <submittedName>
        <fullName evidence="7">UbiA prenyltransferase family protein</fullName>
    </submittedName>
</protein>
<sequence length="339" mass="37969">MKLLTYIRVADWWSNKLPTLLAVAYATVLQTPVPLHDAVGYIGLLLFSIIVGAIYVSLINDITDIEVDLANGKRNKMQHVPPVLRWLLLLLCLVVGFFSALRLGIDPLSLLFYSMSWIVFSLYSLPPIRLKNRGLAGALADAAGAHLFPSLYMVYAICHYAGATPDIGWSVCVGAWAFFHGLRGILWHQYQDRENDIASNLHTFAVHVPPTVFRPIERMILALELTAFAAMLISIGEFVVYMALMVYGASLLLGYFLRGIRPTIVLTPQTGAYQLVFQLFYQSFWPVSLLLVAASQHAQVWWILVIHVFVFPTTLVDIGKNFARWFLSLGILKRRSASA</sequence>
<feature type="transmembrane region" description="Helical" evidence="6">
    <location>
        <begin position="300"/>
        <end position="318"/>
    </location>
</feature>
<dbReference type="OrthoDB" id="871842at2"/>
<keyword evidence="3 6" id="KW-0812">Transmembrane</keyword>
<name>A0A1T5C663_9SPHI</name>
<feature type="transmembrane region" description="Helical" evidence="6">
    <location>
        <begin position="135"/>
        <end position="155"/>
    </location>
</feature>
<dbReference type="AlphaFoldDB" id="A0A1T5C663"/>
<dbReference type="STRING" id="623280.SAMN05660226_01906"/>
<proteinExistence type="predicted"/>
<dbReference type="Pfam" id="PF01040">
    <property type="entry name" value="UbiA"/>
    <property type="match status" value="1"/>
</dbReference>
<accession>A0A1T5C663</accession>
<dbReference type="Proteomes" id="UP000190541">
    <property type="component" value="Unassembled WGS sequence"/>
</dbReference>
<feature type="transmembrane region" description="Helical" evidence="6">
    <location>
        <begin position="272"/>
        <end position="294"/>
    </location>
</feature>
<reference evidence="7 8" key="1">
    <citation type="submission" date="2017-02" db="EMBL/GenBank/DDBJ databases">
        <authorList>
            <person name="Peterson S.W."/>
        </authorList>
    </citation>
    <scope>NUCLEOTIDE SEQUENCE [LARGE SCALE GENOMIC DNA]</scope>
    <source>
        <strain evidence="7 8">DSM 22899</strain>
    </source>
</reference>
<feature type="transmembrane region" description="Helical" evidence="6">
    <location>
        <begin position="110"/>
        <end position="128"/>
    </location>
</feature>
<gene>
    <name evidence="7" type="ORF">SAMN05660226_01906</name>
</gene>
<evidence type="ECO:0000313" key="8">
    <source>
        <dbReference type="Proteomes" id="UP000190541"/>
    </source>
</evidence>
<dbReference type="EMBL" id="FUYS01000004">
    <property type="protein sequence ID" value="SKB55082.1"/>
    <property type="molecule type" value="Genomic_DNA"/>
</dbReference>
<feature type="transmembrane region" description="Helical" evidence="6">
    <location>
        <begin position="83"/>
        <end position="104"/>
    </location>
</feature>
<dbReference type="InterPro" id="IPR044878">
    <property type="entry name" value="UbiA_sf"/>
</dbReference>
<keyword evidence="8" id="KW-1185">Reference proteome</keyword>
<feature type="transmembrane region" description="Helical" evidence="6">
    <location>
        <begin position="167"/>
        <end position="186"/>
    </location>
</feature>
<feature type="transmembrane region" description="Helical" evidence="6">
    <location>
        <begin position="241"/>
        <end position="260"/>
    </location>
</feature>
<keyword evidence="4 6" id="KW-1133">Transmembrane helix</keyword>
<organism evidence="7 8">
    <name type="scientific">Parapedobacter luteus</name>
    <dbReference type="NCBI Taxonomy" id="623280"/>
    <lineage>
        <taxon>Bacteria</taxon>
        <taxon>Pseudomonadati</taxon>
        <taxon>Bacteroidota</taxon>
        <taxon>Sphingobacteriia</taxon>
        <taxon>Sphingobacteriales</taxon>
        <taxon>Sphingobacteriaceae</taxon>
        <taxon>Parapedobacter</taxon>
    </lineage>
</organism>
<evidence type="ECO:0000256" key="1">
    <source>
        <dbReference type="ARBA" id="ARBA00004141"/>
    </source>
</evidence>